<dbReference type="EC" id="2.1.2.1" evidence="11"/>
<keyword evidence="5 11" id="KW-0963">Cytoplasm</keyword>
<keyword evidence="14" id="KW-0032">Aminotransferase</keyword>
<comment type="subunit">
    <text evidence="4 11">Homodimer.</text>
</comment>
<dbReference type="GO" id="GO:0035999">
    <property type="term" value="P:tetrahydrofolate interconversion"/>
    <property type="evidence" value="ECO:0007669"/>
    <property type="project" value="UniProtKB-UniRule"/>
</dbReference>
<evidence type="ECO:0000256" key="5">
    <source>
        <dbReference type="ARBA" id="ARBA00022490"/>
    </source>
</evidence>
<dbReference type="InterPro" id="IPR019798">
    <property type="entry name" value="Ser_HO-MeTrfase_PLP_BS"/>
</dbReference>
<organism evidence="14 15">
    <name type="scientific">Aurantiacibacter arachoides</name>
    <dbReference type="NCBI Taxonomy" id="1850444"/>
    <lineage>
        <taxon>Bacteria</taxon>
        <taxon>Pseudomonadati</taxon>
        <taxon>Pseudomonadota</taxon>
        <taxon>Alphaproteobacteria</taxon>
        <taxon>Sphingomonadales</taxon>
        <taxon>Erythrobacteraceae</taxon>
        <taxon>Aurantiacibacter</taxon>
    </lineage>
</organism>
<feature type="site" description="Plays an important role in substrate specificity" evidence="11">
    <location>
        <position position="246"/>
    </location>
</feature>
<dbReference type="GO" id="GO:0030170">
    <property type="term" value="F:pyridoxal phosphate binding"/>
    <property type="evidence" value="ECO:0007669"/>
    <property type="project" value="UniProtKB-UniRule"/>
</dbReference>
<comment type="cofactor">
    <cofactor evidence="1 11 12">
        <name>pyridoxal 5'-phosphate</name>
        <dbReference type="ChEBI" id="CHEBI:597326"/>
    </cofactor>
</comment>
<accession>A0A845A2W1</accession>
<comment type="similarity">
    <text evidence="3 11">Belongs to the SHMT family.</text>
</comment>
<dbReference type="Proteomes" id="UP000460626">
    <property type="component" value="Unassembled WGS sequence"/>
</dbReference>
<dbReference type="Gene3D" id="3.40.640.10">
    <property type="entry name" value="Type I PLP-dependent aspartate aminotransferase-like (Major domain)"/>
    <property type="match status" value="1"/>
</dbReference>
<dbReference type="GO" id="GO:0008483">
    <property type="term" value="F:transaminase activity"/>
    <property type="evidence" value="ECO:0007669"/>
    <property type="project" value="UniProtKB-KW"/>
</dbReference>
<dbReference type="InterPro" id="IPR049943">
    <property type="entry name" value="Ser_HO-MeTrfase-like"/>
</dbReference>
<evidence type="ECO:0000256" key="12">
    <source>
        <dbReference type="PIRSR" id="PIRSR000412-50"/>
    </source>
</evidence>
<dbReference type="Pfam" id="PF00464">
    <property type="entry name" value="SHMT"/>
    <property type="match status" value="1"/>
</dbReference>
<evidence type="ECO:0000256" key="8">
    <source>
        <dbReference type="ARBA" id="ARBA00022898"/>
    </source>
</evidence>
<comment type="pathway">
    <text evidence="11">One-carbon metabolism; tetrahydrofolate interconversion.</text>
</comment>
<dbReference type="FunFam" id="3.40.640.10:FF:000001">
    <property type="entry name" value="Serine hydroxymethyltransferase"/>
    <property type="match status" value="1"/>
</dbReference>
<dbReference type="UniPathway" id="UPA00288">
    <property type="reaction ID" value="UER01023"/>
</dbReference>
<proteinExistence type="inferred from homology"/>
<dbReference type="InterPro" id="IPR015421">
    <property type="entry name" value="PyrdxlP-dep_Trfase_major"/>
</dbReference>
<keyword evidence="15" id="KW-1185">Reference proteome</keyword>
<dbReference type="InterPro" id="IPR039429">
    <property type="entry name" value="SHMT-like_dom"/>
</dbReference>
<protein>
    <recommendedName>
        <fullName evidence="11">Serine hydroxymethyltransferase</fullName>
        <shortName evidence="11">SHMT</shortName>
        <shortName evidence="11">Serine methylase</shortName>
        <ecNumber evidence="11">2.1.2.1</ecNumber>
    </recommendedName>
</protein>
<dbReference type="UniPathway" id="UPA00193"/>
<comment type="catalytic activity">
    <reaction evidence="9">
        <text>(6R)-5,10-methylene-5,6,7,8-tetrahydrofolate + D-alanine + H2O = 2-methylserine + (6S)-5,6,7,8-tetrahydrofolate</text>
        <dbReference type="Rhea" id="RHEA:10064"/>
        <dbReference type="ChEBI" id="CHEBI:15377"/>
        <dbReference type="ChEBI" id="CHEBI:15636"/>
        <dbReference type="ChEBI" id="CHEBI:57416"/>
        <dbReference type="ChEBI" id="CHEBI:57453"/>
        <dbReference type="ChEBI" id="CHEBI:58275"/>
        <dbReference type="EC" id="2.1.2.7"/>
    </reaction>
</comment>
<dbReference type="PIRSF" id="PIRSF000412">
    <property type="entry name" value="SHMT"/>
    <property type="match status" value="1"/>
</dbReference>
<dbReference type="HAMAP" id="MF_00051">
    <property type="entry name" value="SHMT"/>
    <property type="match status" value="1"/>
</dbReference>
<dbReference type="InterPro" id="IPR001085">
    <property type="entry name" value="Ser_HO-MeTrfase"/>
</dbReference>
<dbReference type="AlphaFoldDB" id="A0A845A2W1"/>
<comment type="caution">
    <text evidence="14">The sequence shown here is derived from an EMBL/GenBank/DDBJ whole genome shotgun (WGS) entry which is preliminary data.</text>
</comment>
<sequence>MSTQPAPHANGAAAPGLDRFWHDSLEDADPEVFGIIGQELGRQRHGIELIASENIASPAVLEACGSVFTNKYAEGYPGKRYYGGCEFADAVETLAIERARQLFGCQFANVQPNSGSQMNQAVFLALLNPGDTFMGLDLASGGHLTHGSPVNMSGKWFNVVPYGVRRDDCLIDMAEVRRLAKEHKPKLIICGGTAYPRLWDFAEFRSIADEVGAVLLADMSHFSGLVAGHAHPSPFPHAHIVTSTTHKSLRGPRSGIILWNDEQFTKPLNMAIFPGLQGGPLMHTIAGKAVAFGEALRPEFRTYAAAIVENAKALASSLQEHGLSVVSGGTDNHLVLLDLTAVDVTGKAAEKGLDRALLTTNKNAIPFDPRSPFVTSGVRLGTPAGTTRGFGVAEFRRIGAMIADVVSGMSRNGDDGDAQVEERVRREVGEMCDAFPVYPGR</sequence>
<evidence type="ECO:0000256" key="2">
    <source>
        <dbReference type="ARBA" id="ARBA00004496"/>
    </source>
</evidence>
<keyword evidence="11" id="KW-0028">Amino-acid biosynthesis</keyword>
<dbReference type="OrthoDB" id="9803846at2"/>
<evidence type="ECO:0000256" key="4">
    <source>
        <dbReference type="ARBA" id="ARBA00011738"/>
    </source>
</evidence>
<dbReference type="InterPro" id="IPR015422">
    <property type="entry name" value="PyrdxlP-dep_Trfase_small"/>
</dbReference>
<dbReference type="CDD" id="cd00378">
    <property type="entry name" value="SHMT"/>
    <property type="match status" value="1"/>
</dbReference>
<evidence type="ECO:0000256" key="9">
    <source>
        <dbReference type="ARBA" id="ARBA00051216"/>
    </source>
</evidence>
<dbReference type="Gene3D" id="3.90.1150.10">
    <property type="entry name" value="Aspartate Aminotransferase, domain 1"/>
    <property type="match status" value="1"/>
</dbReference>
<feature type="binding site" evidence="11">
    <location>
        <begin position="371"/>
        <end position="373"/>
    </location>
    <ligand>
        <name>(6S)-5,6,7,8-tetrahydrofolate</name>
        <dbReference type="ChEBI" id="CHEBI:57453"/>
    </ligand>
</feature>
<feature type="binding site" evidence="11">
    <location>
        <position position="138"/>
    </location>
    <ligand>
        <name>(6S)-5,6,7,8-tetrahydrofolate</name>
        <dbReference type="ChEBI" id="CHEBI:57453"/>
    </ligand>
</feature>
<comment type="subcellular location">
    <subcellularLocation>
        <location evidence="2 11">Cytoplasm</location>
    </subcellularLocation>
</comment>
<dbReference type="PROSITE" id="PS00096">
    <property type="entry name" value="SHMT"/>
    <property type="match status" value="1"/>
</dbReference>
<evidence type="ECO:0000256" key="7">
    <source>
        <dbReference type="ARBA" id="ARBA00022679"/>
    </source>
</evidence>
<comment type="function">
    <text evidence="11">Catalyzes the reversible interconversion of serine and glycine with tetrahydrofolate (THF) serving as the one-carbon carrier. This reaction serves as the major source of one-carbon groups required for the biosynthesis of purines, thymidylate, methionine, and other important biomolecules. Also exhibits THF-independent aldolase activity toward beta-hydroxyamino acids, producing glycine and aldehydes, via a retro-aldol mechanism.</text>
</comment>
<comment type="catalytic activity">
    <reaction evidence="11">
        <text>(6R)-5,10-methylene-5,6,7,8-tetrahydrofolate + glycine + H2O = (6S)-5,6,7,8-tetrahydrofolate + L-serine</text>
        <dbReference type="Rhea" id="RHEA:15481"/>
        <dbReference type="ChEBI" id="CHEBI:15377"/>
        <dbReference type="ChEBI" id="CHEBI:15636"/>
        <dbReference type="ChEBI" id="CHEBI:33384"/>
        <dbReference type="ChEBI" id="CHEBI:57305"/>
        <dbReference type="ChEBI" id="CHEBI:57453"/>
        <dbReference type="EC" id="2.1.2.1"/>
    </reaction>
</comment>
<name>A0A845A2W1_9SPHN</name>
<dbReference type="RefSeq" id="WP_131452574.1">
    <property type="nucleotide sequence ID" value="NZ_BMJK01000001.1"/>
</dbReference>
<dbReference type="GO" id="GO:0004372">
    <property type="term" value="F:glycine hydroxymethyltransferase activity"/>
    <property type="evidence" value="ECO:0007669"/>
    <property type="project" value="UniProtKB-UniRule"/>
</dbReference>
<evidence type="ECO:0000256" key="6">
    <source>
        <dbReference type="ARBA" id="ARBA00022563"/>
    </source>
</evidence>
<reference evidence="14 15" key="1">
    <citation type="submission" date="2019-12" db="EMBL/GenBank/DDBJ databases">
        <title>Genomic-based taxomic classification of the family Erythrobacteraceae.</title>
        <authorList>
            <person name="Xu L."/>
        </authorList>
    </citation>
    <scope>NUCLEOTIDE SEQUENCE [LARGE SCALE GENOMIC DNA]</scope>
    <source>
        <strain evidence="14 15">RC4-10-4</strain>
    </source>
</reference>
<dbReference type="GO" id="GO:0019264">
    <property type="term" value="P:glycine biosynthetic process from serine"/>
    <property type="evidence" value="ECO:0007669"/>
    <property type="project" value="UniProtKB-UniRule"/>
</dbReference>
<evidence type="ECO:0000256" key="10">
    <source>
        <dbReference type="ARBA" id="ARBA00057572"/>
    </source>
</evidence>
<dbReference type="GO" id="GO:0050413">
    <property type="term" value="F:D-alanine 2-hydroxymethyltransferase activity"/>
    <property type="evidence" value="ECO:0007669"/>
    <property type="project" value="UniProtKB-EC"/>
</dbReference>
<keyword evidence="8 11" id="KW-0663">Pyridoxal phosphate</keyword>
<feature type="binding site" evidence="11">
    <location>
        <position position="262"/>
    </location>
    <ligand>
        <name>(6S)-5,6,7,8-tetrahydrofolate</name>
        <dbReference type="ChEBI" id="CHEBI:57453"/>
    </ligand>
</feature>
<evidence type="ECO:0000256" key="3">
    <source>
        <dbReference type="ARBA" id="ARBA00006376"/>
    </source>
</evidence>
<dbReference type="PANTHER" id="PTHR11680">
    <property type="entry name" value="SERINE HYDROXYMETHYLTRANSFERASE"/>
    <property type="match status" value="1"/>
</dbReference>
<dbReference type="InterPro" id="IPR015424">
    <property type="entry name" value="PyrdxlP-dep_Trfase"/>
</dbReference>
<dbReference type="PANTHER" id="PTHR11680:SF35">
    <property type="entry name" value="SERINE HYDROXYMETHYLTRANSFERASE 1"/>
    <property type="match status" value="1"/>
</dbReference>
<keyword evidence="6 11" id="KW-0554">One-carbon metabolism</keyword>
<comment type="function">
    <text evidence="10">Catalyzes the reversible interconversion of alpha-methyl-L-serine to D-alanine with tetrahydrofolate (THF) serving as the one-carbon carrier. Cannot use alpha-methyl-D-serine, L-serine, D-serine or L-alanine.</text>
</comment>
<feature type="modified residue" description="N6-(pyridoxal phosphate)lysine" evidence="11 12">
    <location>
        <position position="247"/>
    </location>
</feature>
<feature type="binding site" evidence="11">
    <location>
        <begin position="142"/>
        <end position="144"/>
    </location>
    <ligand>
        <name>(6S)-5,6,7,8-tetrahydrofolate</name>
        <dbReference type="ChEBI" id="CHEBI:57453"/>
    </ligand>
</feature>
<evidence type="ECO:0000256" key="1">
    <source>
        <dbReference type="ARBA" id="ARBA00001933"/>
    </source>
</evidence>
<dbReference type="GO" id="GO:0005829">
    <property type="term" value="C:cytosol"/>
    <property type="evidence" value="ECO:0007669"/>
    <property type="project" value="TreeGrafter"/>
</dbReference>
<evidence type="ECO:0000313" key="14">
    <source>
        <dbReference type="EMBL" id="MXO93287.1"/>
    </source>
</evidence>
<gene>
    <name evidence="11" type="primary">glyA</name>
    <name evidence="14" type="ORF">GRI62_06660</name>
</gene>
<evidence type="ECO:0000256" key="11">
    <source>
        <dbReference type="HAMAP-Rule" id="MF_00051"/>
    </source>
</evidence>
<comment type="pathway">
    <text evidence="11">Amino-acid biosynthesis; glycine biosynthesis; glycine from L-serine: step 1/1.</text>
</comment>
<dbReference type="EMBL" id="WTYH01000001">
    <property type="protein sequence ID" value="MXO93287.1"/>
    <property type="molecule type" value="Genomic_DNA"/>
</dbReference>
<evidence type="ECO:0000259" key="13">
    <source>
        <dbReference type="Pfam" id="PF00464"/>
    </source>
</evidence>
<dbReference type="NCBIfam" id="NF000586">
    <property type="entry name" value="PRK00011.1"/>
    <property type="match status" value="1"/>
</dbReference>
<evidence type="ECO:0000313" key="15">
    <source>
        <dbReference type="Proteomes" id="UP000460626"/>
    </source>
</evidence>
<feature type="domain" description="Serine hydroxymethyltransferase-like" evidence="13">
    <location>
        <begin position="25"/>
        <end position="402"/>
    </location>
</feature>
<dbReference type="SUPFAM" id="SSF53383">
    <property type="entry name" value="PLP-dependent transferases"/>
    <property type="match status" value="1"/>
</dbReference>
<keyword evidence="7 11" id="KW-0808">Transferase</keyword>